<accession>A0A6J1RZM1</accession>
<dbReference type="InterPro" id="IPR031311">
    <property type="entry name" value="CHIT_BIND_RR_consensus"/>
</dbReference>
<feature type="region of interest" description="Disordered" evidence="3">
    <location>
        <begin position="23"/>
        <end position="123"/>
    </location>
</feature>
<proteinExistence type="predicted"/>
<dbReference type="PRINTS" id="PR00947">
    <property type="entry name" value="CUTICLE"/>
</dbReference>
<reference evidence="6" key="1">
    <citation type="submission" date="2025-08" db="UniProtKB">
        <authorList>
            <consortium name="RefSeq"/>
        </authorList>
    </citation>
    <scope>IDENTIFICATION</scope>
    <source>
        <tissue evidence="6">Whole organism</tissue>
    </source>
</reference>
<feature type="chain" id="PRO_5026796812" evidence="4">
    <location>
        <begin position="23"/>
        <end position="201"/>
    </location>
</feature>
<dbReference type="GeneID" id="113202399"/>
<feature type="compositionally biased region" description="Gly residues" evidence="3">
    <location>
        <begin position="162"/>
        <end position="201"/>
    </location>
</feature>
<dbReference type="RefSeq" id="XP_026272390.1">
    <property type="nucleotide sequence ID" value="XM_026416605.2"/>
</dbReference>
<dbReference type="AlphaFoldDB" id="A0A6J1RZM1"/>
<dbReference type="InterPro" id="IPR000618">
    <property type="entry name" value="Insect_cuticle"/>
</dbReference>
<feature type="compositionally biased region" description="Basic and acidic residues" evidence="3">
    <location>
        <begin position="95"/>
        <end position="112"/>
    </location>
</feature>
<evidence type="ECO:0000256" key="4">
    <source>
        <dbReference type="SAM" id="SignalP"/>
    </source>
</evidence>
<evidence type="ECO:0000256" key="3">
    <source>
        <dbReference type="SAM" id="MobiDB-lite"/>
    </source>
</evidence>
<feature type="compositionally biased region" description="Gly residues" evidence="3">
    <location>
        <begin position="63"/>
        <end position="84"/>
    </location>
</feature>
<feature type="region of interest" description="Disordered" evidence="3">
    <location>
        <begin position="148"/>
        <end position="201"/>
    </location>
</feature>
<dbReference type="KEGG" id="foc:113202399"/>
<dbReference type="PANTHER" id="PTHR12236">
    <property type="entry name" value="STRUCTURAL CONTITUENT OF CUTICLE"/>
    <property type="match status" value="1"/>
</dbReference>
<dbReference type="OrthoDB" id="6365837at2759"/>
<dbReference type="PROSITE" id="PS51155">
    <property type="entry name" value="CHIT_BIND_RR_2"/>
    <property type="match status" value="1"/>
</dbReference>
<feature type="compositionally biased region" description="Pro residues" evidence="3">
    <location>
        <begin position="36"/>
        <end position="46"/>
    </location>
</feature>
<gene>
    <name evidence="6" type="primary">LOC113202399</name>
</gene>
<organism evidence="5 6">
    <name type="scientific">Frankliniella occidentalis</name>
    <name type="common">Western flower thrips</name>
    <name type="synonym">Euthrips occidentalis</name>
    <dbReference type="NCBI Taxonomy" id="133901"/>
    <lineage>
        <taxon>Eukaryota</taxon>
        <taxon>Metazoa</taxon>
        <taxon>Ecdysozoa</taxon>
        <taxon>Arthropoda</taxon>
        <taxon>Hexapoda</taxon>
        <taxon>Insecta</taxon>
        <taxon>Pterygota</taxon>
        <taxon>Neoptera</taxon>
        <taxon>Paraneoptera</taxon>
        <taxon>Thysanoptera</taxon>
        <taxon>Terebrantia</taxon>
        <taxon>Thripoidea</taxon>
        <taxon>Thripidae</taxon>
        <taxon>Frankliniella</taxon>
    </lineage>
</organism>
<evidence type="ECO:0000256" key="2">
    <source>
        <dbReference type="PROSITE-ProRule" id="PRU00497"/>
    </source>
</evidence>
<keyword evidence="1 2" id="KW-0193">Cuticle</keyword>
<protein>
    <submittedName>
        <fullName evidence="6">Pro-resilin-like</fullName>
    </submittedName>
</protein>
<feature type="signal peptide" evidence="4">
    <location>
        <begin position="1"/>
        <end position="22"/>
    </location>
</feature>
<dbReference type="Proteomes" id="UP000504606">
    <property type="component" value="Unplaced"/>
</dbReference>
<dbReference type="Pfam" id="PF00379">
    <property type="entry name" value="Chitin_bind_4"/>
    <property type="match status" value="1"/>
</dbReference>
<keyword evidence="4" id="KW-0732">Signal</keyword>
<name>A0A6J1RZM1_FRAOC</name>
<evidence type="ECO:0000256" key="1">
    <source>
        <dbReference type="ARBA" id="ARBA00022460"/>
    </source>
</evidence>
<dbReference type="GO" id="GO:0005615">
    <property type="term" value="C:extracellular space"/>
    <property type="evidence" value="ECO:0007669"/>
    <property type="project" value="TreeGrafter"/>
</dbReference>
<evidence type="ECO:0000313" key="5">
    <source>
        <dbReference type="Proteomes" id="UP000504606"/>
    </source>
</evidence>
<dbReference type="GO" id="GO:0042302">
    <property type="term" value="F:structural constituent of cuticle"/>
    <property type="evidence" value="ECO:0007669"/>
    <property type="project" value="UniProtKB-UniRule"/>
</dbReference>
<dbReference type="GO" id="GO:0031012">
    <property type="term" value="C:extracellular matrix"/>
    <property type="evidence" value="ECO:0007669"/>
    <property type="project" value="TreeGrafter"/>
</dbReference>
<evidence type="ECO:0000313" key="6">
    <source>
        <dbReference type="RefSeq" id="XP_026272390.1"/>
    </source>
</evidence>
<dbReference type="PROSITE" id="PS00233">
    <property type="entry name" value="CHIT_BIND_RR_1"/>
    <property type="match status" value="1"/>
</dbReference>
<dbReference type="PANTHER" id="PTHR12236:SF79">
    <property type="entry name" value="CUTICULAR PROTEIN 50CB-RELATED"/>
    <property type="match status" value="1"/>
</dbReference>
<dbReference type="InterPro" id="IPR051217">
    <property type="entry name" value="Insect_Cuticle_Struc_Prot"/>
</dbReference>
<keyword evidence="5" id="KW-1185">Reference proteome</keyword>
<sequence>MDRFQALVALALAPALVGVVLAQYPPAGGPANSYLPPAPGGGPKPPTASYGPPTGGPGPRPPSGGGANKPSGGYGPPGGGGGGESAEPEPYSFEYEVKDDSTGTDFSRKESSDGSTVTGEYQVLLPDGRRQMVKYTADDANGFVADVKYEGEAIPGPPGPGPQGGGGGGRPGGGYGPPAPGGGGNRPGGGGGGGGNGGYQY</sequence>